<dbReference type="AlphaFoldDB" id="A0A061JGP7"/>
<proteinExistence type="predicted"/>
<comment type="caution">
    <text evidence="1">The sequence shown here is derived from an EMBL/GenBank/DDBJ whole genome shotgun (WGS) entry which is preliminary data.</text>
</comment>
<dbReference type="Proteomes" id="UP000026922">
    <property type="component" value="Unassembled WGS sequence"/>
</dbReference>
<evidence type="ECO:0000313" key="1">
    <source>
        <dbReference type="EMBL" id="ETZ04353.1"/>
    </source>
</evidence>
<name>A0A061JGP7_9PROT</name>
<dbReference type="InterPro" id="IPR021322">
    <property type="entry name" value="DUF2924"/>
</dbReference>
<gene>
    <name evidence="1" type="ORF">K737_301190</name>
</gene>
<evidence type="ECO:0008006" key="3">
    <source>
        <dbReference type="Google" id="ProtNLM"/>
    </source>
</evidence>
<organism evidence="1 2">
    <name type="scientific">Holospora undulata HU1</name>
    <dbReference type="NCBI Taxonomy" id="1321371"/>
    <lineage>
        <taxon>Bacteria</taxon>
        <taxon>Pseudomonadati</taxon>
        <taxon>Pseudomonadota</taxon>
        <taxon>Alphaproteobacteria</taxon>
        <taxon>Holosporales</taxon>
        <taxon>Holosporaceae</taxon>
        <taxon>Holospora</taxon>
    </lineage>
</organism>
<keyword evidence="2" id="KW-1185">Reference proteome</keyword>
<sequence length="150" mass="16957">MVKIVKESVIKQVLALQSKSTAELKELWRSIFDTDAPPHSKTYLIPRLAYRLQELAYGPMAEKSAKQLDNLANQIEKGKKFTNHYMASKPLAGTKLIREFQGDLHEVLVSENGFIYQGQSYKSLSAIARKITGTRWNGPAFFGLRNNKKA</sequence>
<evidence type="ECO:0000313" key="2">
    <source>
        <dbReference type="Proteomes" id="UP000026922"/>
    </source>
</evidence>
<dbReference type="EMBL" id="ARPM03000202">
    <property type="protein sequence ID" value="ETZ04353.1"/>
    <property type="molecule type" value="Genomic_DNA"/>
</dbReference>
<protein>
    <recommendedName>
        <fullName evidence="3">DUF2924 domain-containing protein</fullName>
    </recommendedName>
</protein>
<reference evidence="1 2" key="1">
    <citation type="journal article" date="2013" name="Genome Announc.">
        <title>Draft Genome Sequence of Holospora undulata Strain HU1, a Micronucleus-Specific Symbiont of the Ciliate Paramecium caudatum.</title>
        <authorList>
            <person name="Dohra H."/>
            <person name="Suzuki H."/>
            <person name="Suzuki T."/>
            <person name="Tanaka K."/>
            <person name="Fujishima M."/>
        </authorList>
    </citation>
    <scope>NUCLEOTIDE SEQUENCE [LARGE SCALE GENOMIC DNA]</scope>
    <source>
        <strain evidence="1 2">HU1</strain>
    </source>
</reference>
<dbReference type="Pfam" id="PF11149">
    <property type="entry name" value="DUF2924"/>
    <property type="match status" value="1"/>
</dbReference>
<accession>A0A061JGP7</accession>